<dbReference type="Pfam" id="PF00390">
    <property type="entry name" value="malic"/>
    <property type="match status" value="1"/>
</dbReference>
<dbReference type="GO" id="GO:0046872">
    <property type="term" value="F:metal ion binding"/>
    <property type="evidence" value="ECO:0007669"/>
    <property type="project" value="UniProtKB-KW"/>
</dbReference>
<dbReference type="Pfam" id="PF03949">
    <property type="entry name" value="Malic_M"/>
    <property type="match status" value="1"/>
</dbReference>
<dbReference type="SUPFAM" id="SSF53223">
    <property type="entry name" value="Aminoacid dehydrogenase-like, N-terminal domain"/>
    <property type="match status" value="1"/>
</dbReference>
<dbReference type="PROSITE" id="PS00331">
    <property type="entry name" value="MALIC_ENZYMES"/>
    <property type="match status" value="1"/>
</dbReference>
<dbReference type="InterPro" id="IPR037062">
    <property type="entry name" value="Malic_N_dom_sf"/>
</dbReference>
<dbReference type="PRINTS" id="PR00072">
    <property type="entry name" value="MALOXRDTASE"/>
</dbReference>
<keyword evidence="7" id="KW-0560">Oxidoreductase</keyword>
<evidence type="ECO:0000256" key="1">
    <source>
        <dbReference type="ARBA" id="ARBA00001936"/>
    </source>
</evidence>
<dbReference type="GO" id="GO:0005829">
    <property type="term" value="C:cytosol"/>
    <property type="evidence" value="ECO:0007669"/>
    <property type="project" value="TreeGrafter"/>
</dbReference>
<dbReference type="GO" id="GO:0006108">
    <property type="term" value="P:malate metabolic process"/>
    <property type="evidence" value="ECO:0007669"/>
    <property type="project" value="TreeGrafter"/>
</dbReference>
<dbReference type="GO" id="GO:0016616">
    <property type="term" value="F:oxidoreductase activity, acting on the CH-OH group of donors, NAD or NADP as acceptor"/>
    <property type="evidence" value="ECO:0007669"/>
    <property type="project" value="InterPro"/>
</dbReference>
<organism evidence="7">
    <name type="scientific">invertebrate metagenome</name>
    <dbReference type="NCBI Taxonomy" id="1711999"/>
    <lineage>
        <taxon>unclassified sequences</taxon>
        <taxon>metagenomes</taxon>
        <taxon>organismal metagenomes</taxon>
    </lineage>
</organism>
<evidence type="ECO:0000259" key="6">
    <source>
        <dbReference type="SMART" id="SM01274"/>
    </source>
</evidence>
<dbReference type="InterPro" id="IPR001891">
    <property type="entry name" value="Malic_OxRdtase"/>
</dbReference>
<comment type="cofactor">
    <cofactor evidence="1">
        <name>Mn(2+)</name>
        <dbReference type="ChEBI" id="CHEBI:29035"/>
    </cofactor>
</comment>
<evidence type="ECO:0000256" key="2">
    <source>
        <dbReference type="ARBA" id="ARBA00008785"/>
    </source>
</evidence>
<comment type="caution">
    <text evidence="7">The sequence shown here is derived from an EMBL/GenBank/DDBJ whole genome shotgun (WGS) entry which is preliminary data.</text>
</comment>
<keyword evidence="3" id="KW-0479">Metal-binding</keyword>
<keyword evidence="4" id="KW-0520">NAD</keyword>
<evidence type="ECO:0000256" key="4">
    <source>
        <dbReference type="ARBA" id="ARBA00023027"/>
    </source>
</evidence>
<evidence type="ECO:0000313" key="7">
    <source>
        <dbReference type="EMBL" id="PJE79737.1"/>
    </source>
</evidence>
<dbReference type="AlphaFoldDB" id="A0A2H9T961"/>
<dbReference type="FunFam" id="3.40.50.10380:FF:000001">
    <property type="entry name" value="NAD-dependent malic enzyme"/>
    <property type="match status" value="1"/>
</dbReference>
<dbReference type="SUPFAM" id="SSF51735">
    <property type="entry name" value="NAD(P)-binding Rossmann-fold domains"/>
    <property type="match status" value="1"/>
</dbReference>
<dbReference type="InterPro" id="IPR036291">
    <property type="entry name" value="NAD(P)-bd_dom_sf"/>
</dbReference>
<accession>A0A2H9T961</accession>
<feature type="domain" description="Malic enzyme N-terminal" evidence="6">
    <location>
        <begin position="94"/>
        <end position="273"/>
    </location>
</feature>
<dbReference type="Gene3D" id="3.40.50.10380">
    <property type="entry name" value="Malic enzyme, N-terminal domain"/>
    <property type="match status" value="1"/>
</dbReference>
<protein>
    <submittedName>
        <fullName evidence="7">NAD-dependent malic enzyme</fullName>
        <ecNumber evidence="7">1.1.1.38</ecNumber>
    </submittedName>
</protein>
<comment type="similarity">
    <text evidence="2">Belongs to the malic enzymes family.</text>
</comment>
<dbReference type="SMART" id="SM00919">
    <property type="entry name" value="Malic_M"/>
    <property type="match status" value="1"/>
</dbReference>
<dbReference type="NCBIfam" id="NF010052">
    <property type="entry name" value="PRK13529.1"/>
    <property type="match status" value="1"/>
</dbReference>
<dbReference type="GO" id="GO:0004470">
    <property type="term" value="F:malic enzyme activity"/>
    <property type="evidence" value="ECO:0007669"/>
    <property type="project" value="InterPro"/>
</dbReference>
<gene>
    <name evidence="7" type="primary">maeA</name>
    <name evidence="7" type="ORF">CI610_01273</name>
</gene>
<name>A0A2H9T961_9ZZZZ</name>
<reference evidence="7" key="1">
    <citation type="journal article" date="2017" name="Appl. Environ. Microbiol.">
        <title>Molecular characterization of an Endozoicomonas-like organism causing infection in king scallop Pecten maximus L.</title>
        <authorList>
            <person name="Cano I."/>
            <person name="van Aerle R."/>
            <person name="Ross S."/>
            <person name="Verner-Jeffreys D.W."/>
            <person name="Paley R.K."/>
            <person name="Rimmer G."/>
            <person name="Ryder D."/>
            <person name="Hooper P."/>
            <person name="Stone D."/>
            <person name="Feist S.W."/>
        </authorList>
    </citation>
    <scope>NUCLEOTIDE SEQUENCE</scope>
</reference>
<dbReference type="Gene3D" id="3.40.50.720">
    <property type="entry name" value="NAD(P)-binding Rossmann-like Domain"/>
    <property type="match status" value="1"/>
</dbReference>
<sequence length="576" mass="64639">MDLNLLQHHVFAMGDGMSDNYLNVYTSLTGRLLLENPVLNKGTAFSPEERTELELYGLLPPRVETLEEQCHRTYETLQQKPTPILKHLYLRALQDTNETLFYSLVKAHLEEILPIIYTPVVGQACQRYSDLYRRPRGLYVSWPERDKMDTILANFKRNIEVIVVTDGERILGLGDQGIGGMSISIGKLSLYTAVGGIAPNKTLPIVLDCGTNNQELLHDDHYLGWRHERLQDEDYYNFVDQFIQAVQRRWPNVLFQFEDFAINHATPLLEKYRDQLCTFNDDIQGTAAVTAASLVAACKVAGKKLEDLRIAFLGAGSAGCGIADQLVRLLMGRGLSEEEAKGRIYMVDRYGLLHDKMEGLRDFQQKLTQPYDKVKGWSDDDAIMLEDVVDNIHPDAIVGVCGQPGKFSRSMIQKMAEYHDRPIIMPLSNPVSRVEAFPEEIIKWTEGRALIATGSPFLPVEYNQRTFNIAQCNNIYIFPGLGLGVLASGAQRVSDAMLDVAVEALASAAPALEDDQGALLPELKNIEAVTNQIALAVAMKSQEEGLAPAREEAEMAHRIAHKRWKTIYPELHMTYC</sequence>
<dbReference type="PIRSF" id="PIRSF000106">
    <property type="entry name" value="ME"/>
    <property type="match status" value="1"/>
</dbReference>
<dbReference type="InterPro" id="IPR012302">
    <property type="entry name" value="Malic_NAD-bd"/>
</dbReference>
<feature type="domain" description="Malic enzyme NAD-binding" evidence="5">
    <location>
        <begin position="283"/>
        <end position="542"/>
    </location>
</feature>
<dbReference type="GO" id="GO:0051287">
    <property type="term" value="F:NAD binding"/>
    <property type="evidence" value="ECO:0007669"/>
    <property type="project" value="InterPro"/>
</dbReference>
<dbReference type="InterPro" id="IPR012301">
    <property type="entry name" value="Malic_N_dom"/>
</dbReference>
<dbReference type="PANTHER" id="PTHR23406:SF34">
    <property type="entry name" value="NAD-DEPENDENT MALIC ENZYME, MITOCHONDRIAL"/>
    <property type="match status" value="1"/>
</dbReference>
<dbReference type="EC" id="1.1.1.38" evidence="7"/>
<dbReference type="InterPro" id="IPR046346">
    <property type="entry name" value="Aminoacid_DH-like_N_sf"/>
</dbReference>
<proteinExistence type="inferred from homology"/>
<dbReference type="InterPro" id="IPR015884">
    <property type="entry name" value="Malic_enzyme_CS"/>
</dbReference>
<evidence type="ECO:0000256" key="3">
    <source>
        <dbReference type="ARBA" id="ARBA00022723"/>
    </source>
</evidence>
<dbReference type="EMBL" id="NSIT01000050">
    <property type="protein sequence ID" value="PJE79737.1"/>
    <property type="molecule type" value="Genomic_DNA"/>
</dbReference>
<dbReference type="PANTHER" id="PTHR23406">
    <property type="entry name" value="MALIC ENZYME-RELATED"/>
    <property type="match status" value="1"/>
</dbReference>
<evidence type="ECO:0000259" key="5">
    <source>
        <dbReference type="SMART" id="SM00919"/>
    </source>
</evidence>
<dbReference type="SMART" id="SM01274">
    <property type="entry name" value="malic"/>
    <property type="match status" value="1"/>
</dbReference>